<dbReference type="PANTHER" id="PTHR42784">
    <property type="entry name" value="PYRANOSE 2-OXIDASE"/>
    <property type="match status" value="1"/>
</dbReference>
<dbReference type="GO" id="GO:0016614">
    <property type="term" value="F:oxidoreductase activity, acting on CH-OH group of donors"/>
    <property type="evidence" value="ECO:0007669"/>
    <property type="project" value="InterPro"/>
</dbReference>
<dbReference type="STRING" id="1387277.SAMN06295998_12016"/>
<dbReference type="AlphaFoldDB" id="A0A1W2E012"/>
<feature type="domain" description="Glucose-methanol-choline oxidoreductase C-terminal" evidence="7">
    <location>
        <begin position="436"/>
        <end position="493"/>
    </location>
</feature>
<evidence type="ECO:0000259" key="6">
    <source>
        <dbReference type="Pfam" id="PF00732"/>
    </source>
</evidence>
<evidence type="ECO:0000256" key="1">
    <source>
        <dbReference type="ARBA" id="ARBA00001974"/>
    </source>
</evidence>
<evidence type="ECO:0000256" key="4">
    <source>
        <dbReference type="ARBA" id="ARBA00022827"/>
    </source>
</evidence>
<keyword evidence="9" id="KW-1185">Reference proteome</keyword>
<evidence type="ECO:0000313" key="9">
    <source>
        <dbReference type="Proteomes" id="UP000192330"/>
    </source>
</evidence>
<dbReference type="Gene3D" id="3.50.50.60">
    <property type="entry name" value="FAD/NAD(P)-binding domain"/>
    <property type="match status" value="2"/>
</dbReference>
<comment type="similarity">
    <text evidence="2">Belongs to the GMC oxidoreductase family.</text>
</comment>
<keyword evidence="4" id="KW-0274">FAD</keyword>
<dbReference type="SUPFAM" id="SSF51905">
    <property type="entry name" value="FAD/NAD(P)-binding domain"/>
    <property type="match status" value="1"/>
</dbReference>
<evidence type="ECO:0000256" key="5">
    <source>
        <dbReference type="ARBA" id="ARBA00023002"/>
    </source>
</evidence>
<evidence type="ECO:0000256" key="3">
    <source>
        <dbReference type="ARBA" id="ARBA00022630"/>
    </source>
</evidence>
<dbReference type="InterPro" id="IPR007867">
    <property type="entry name" value="GMC_OxRtase_C"/>
</dbReference>
<dbReference type="InterPro" id="IPR000172">
    <property type="entry name" value="GMC_OxRdtase_N"/>
</dbReference>
<gene>
    <name evidence="8" type="ORF">SAMN06295998_12016</name>
</gene>
<dbReference type="Pfam" id="PF00732">
    <property type="entry name" value="GMC_oxred_N"/>
    <property type="match status" value="1"/>
</dbReference>
<keyword evidence="5" id="KW-0560">Oxidoreductase</keyword>
<dbReference type="RefSeq" id="WP_235866672.1">
    <property type="nucleotide sequence ID" value="NZ_FWYD01000020.1"/>
</dbReference>
<dbReference type="EMBL" id="FWYD01000020">
    <property type="protein sequence ID" value="SMD03049.1"/>
    <property type="molecule type" value="Genomic_DNA"/>
</dbReference>
<protein>
    <submittedName>
        <fullName evidence="8">Choline dehydrogenase</fullName>
    </submittedName>
</protein>
<comment type="cofactor">
    <cofactor evidence="1">
        <name>FAD</name>
        <dbReference type="ChEBI" id="CHEBI:57692"/>
    </cofactor>
</comment>
<dbReference type="InterPro" id="IPR036188">
    <property type="entry name" value="FAD/NAD-bd_sf"/>
</dbReference>
<proteinExistence type="inferred from homology"/>
<dbReference type="GO" id="GO:0050660">
    <property type="term" value="F:flavin adenine dinucleotide binding"/>
    <property type="evidence" value="ECO:0007669"/>
    <property type="project" value="InterPro"/>
</dbReference>
<evidence type="ECO:0000313" key="8">
    <source>
        <dbReference type="EMBL" id="SMD03049.1"/>
    </source>
</evidence>
<name>A0A1W2E012_9RHOB</name>
<evidence type="ECO:0000256" key="2">
    <source>
        <dbReference type="ARBA" id="ARBA00010790"/>
    </source>
</evidence>
<dbReference type="Pfam" id="PF05199">
    <property type="entry name" value="GMC_oxred_C"/>
    <property type="match status" value="1"/>
</dbReference>
<feature type="domain" description="Glucose-methanol-choline oxidoreductase N-terminal" evidence="6">
    <location>
        <begin position="63"/>
        <end position="284"/>
    </location>
</feature>
<accession>A0A1W2E012</accession>
<sequence>MGGGLLGRRLTEHGLRVLFVEKGPAGFDMDRHSPQHTPHAPHARQIRGMWPKPVESRLEGVATRFFGPYGSGVGGSSVFYAAGLERPERHDIDDAPNIPHPTGGWPVSFDEYRPYLDEATKILRLCGTPDPLSPEGPQDGLNTPLPASAADETLMQEMQALGLHPYRLHLAVRHPETCRKCFGSKCPWGCKMDGRSAGVIPALETGRAALLDNCEVQEILDDGTRVTGLRVKHDDMVAELHASTYALCAGSLASPRLLLASNSRCPEGCANSNGWVGRGLMFHVDEIFVLWPKDNLAKRGPFGKSISLRDLYSPQGERFGLVQSIGLDASYGNIVYYMGRIFDQSPLRRFRRLRGLIRFPAFAASRLFGKAAVFVGMMEDYPYKDNRVVLNSEDPEILTFEYRFHAELMQRRKRFRRMIYRAFKGHWRFLVSMRPVLNFGHPLGTLRFGTDTKNSVLRPDCRTHDLDNLYVADGAFMPSSMGVNPSLMIAANALRVGDIIARVQNETEKTQHAAAE</sequence>
<evidence type="ECO:0000259" key="7">
    <source>
        <dbReference type="Pfam" id="PF05199"/>
    </source>
</evidence>
<keyword evidence="3" id="KW-0285">Flavoprotein</keyword>
<organism evidence="8 9">
    <name type="scientific">Primorskyibacter flagellatus</name>
    <dbReference type="NCBI Taxonomy" id="1387277"/>
    <lineage>
        <taxon>Bacteria</taxon>
        <taxon>Pseudomonadati</taxon>
        <taxon>Pseudomonadota</taxon>
        <taxon>Alphaproteobacteria</taxon>
        <taxon>Rhodobacterales</taxon>
        <taxon>Roseobacteraceae</taxon>
        <taxon>Primorskyibacter</taxon>
    </lineage>
</organism>
<dbReference type="PANTHER" id="PTHR42784:SF1">
    <property type="entry name" value="PYRANOSE 2-OXIDASE"/>
    <property type="match status" value="1"/>
</dbReference>
<dbReference type="Proteomes" id="UP000192330">
    <property type="component" value="Unassembled WGS sequence"/>
</dbReference>
<dbReference type="InterPro" id="IPR051473">
    <property type="entry name" value="P2Ox-like"/>
</dbReference>
<reference evidence="8 9" key="1">
    <citation type="submission" date="2017-04" db="EMBL/GenBank/DDBJ databases">
        <authorList>
            <person name="Afonso C.L."/>
            <person name="Miller P.J."/>
            <person name="Scott M.A."/>
            <person name="Spackman E."/>
            <person name="Goraichik I."/>
            <person name="Dimitrov K.M."/>
            <person name="Suarez D.L."/>
            <person name="Swayne D.E."/>
        </authorList>
    </citation>
    <scope>NUCLEOTIDE SEQUENCE [LARGE SCALE GENOMIC DNA]</scope>
    <source>
        <strain evidence="8 9">CGMCC 1.12644</strain>
    </source>
</reference>